<dbReference type="EMBL" id="KE747835">
    <property type="protein sequence ID" value="RMZ72861.1"/>
    <property type="molecule type" value="Genomic_DNA"/>
</dbReference>
<gene>
    <name evidence="2" type="ORF">GMOD_00010442</name>
</gene>
<dbReference type="PROSITE" id="PS51459">
    <property type="entry name" value="FIDO"/>
    <property type="match status" value="1"/>
</dbReference>
<evidence type="ECO:0000259" key="1">
    <source>
        <dbReference type="PROSITE" id="PS51459"/>
    </source>
</evidence>
<dbReference type="Gene3D" id="1.10.3290.10">
    <property type="entry name" value="Fido-like domain"/>
    <property type="match status" value="1"/>
</dbReference>
<dbReference type="AlphaFoldDB" id="A0A3M7MED8"/>
<accession>A0A3M7MED8</accession>
<reference evidence="2 3" key="1">
    <citation type="journal article" date="2014" name="PLoS ONE">
        <title>De novo Genome Assembly of the Fungal Plant Pathogen Pyrenophora semeniperda.</title>
        <authorList>
            <person name="Soliai M.M."/>
            <person name="Meyer S.E."/>
            <person name="Udall J.A."/>
            <person name="Elzinga D.E."/>
            <person name="Hermansen R.A."/>
            <person name="Bodily P.M."/>
            <person name="Hart A.A."/>
            <person name="Coleman C.E."/>
        </authorList>
    </citation>
    <scope>NUCLEOTIDE SEQUENCE [LARGE SCALE GENOMIC DNA]</scope>
    <source>
        <strain evidence="2 3">CCB06</strain>
        <tissue evidence="2">Mycelium</tissue>
    </source>
</reference>
<organism evidence="2 3">
    <name type="scientific">Pyrenophora seminiperda CCB06</name>
    <dbReference type="NCBI Taxonomy" id="1302712"/>
    <lineage>
        <taxon>Eukaryota</taxon>
        <taxon>Fungi</taxon>
        <taxon>Dikarya</taxon>
        <taxon>Ascomycota</taxon>
        <taxon>Pezizomycotina</taxon>
        <taxon>Dothideomycetes</taxon>
        <taxon>Pleosporomycetidae</taxon>
        <taxon>Pleosporales</taxon>
        <taxon>Pleosporineae</taxon>
        <taxon>Pleosporaceae</taxon>
        <taxon>Pyrenophora</taxon>
    </lineage>
</organism>
<feature type="domain" description="Fido" evidence="1">
    <location>
        <begin position="1"/>
        <end position="124"/>
    </location>
</feature>
<name>A0A3M7MED8_9PLEO</name>
<protein>
    <submittedName>
        <fullName evidence="2">Fic DOC family</fullName>
    </submittedName>
</protein>
<evidence type="ECO:0000313" key="2">
    <source>
        <dbReference type="EMBL" id="RMZ72861.1"/>
    </source>
</evidence>
<dbReference type="Proteomes" id="UP000265663">
    <property type="component" value="Unassembled WGS sequence"/>
</dbReference>
<proteinExistence type="predicted"/>
<evidence type="ECO:0000313" key="3">
    <source>
        <dbReference type="Proteomes" id="UP000265663"/>
    </source>
</evidence>
<dbReference type="Pfam" id="PF02661">
    <property type="entry name" value="Fic"/>
    <property type="match status" value="1"/>
</dbReference>
<dbReference type="InterPro" id="IPR003812">
    <property type="entry name" value="Fido"/>
</dbReference>
<dbReference type="InterPro" id="IPR036597">
    <property type="entry name" value="Fido-like_dom_sf"/>
</dbReference>
<sequence>MFCTTNPGFKADELRKIPIQVTLNPKAIFPYPMELPQNLQWSSEFFGDHPEVHPLLKAAWDSAYYVSIIHPFQDGNERVSRILFTPNSHRFNGMIPVICSKGRSRAVYLETIVQAISGNPLPWC</sequence>
<keyword evidence="3" id="KW-1185">Reference proteome</keyword>
<dbReference type="SUPFAM" id="SSF140931">
    <property type="entry name" value="Fic-like"/>
    <property type="match status" value="1"/>
</dbReference>
<dbReference type="OrthoDB" id="439046at2759"/>